<feature type="transmembrane region" description="Helical" evidence="16">
    <location>
        <begin position="108"/>
        <end position="125"/>
    </location>
</feature>
<dbReference type="Pfam" id="PF02518">
    <property type="entry name" value="HATPase_c"/>
    <property type="match status" value="1"/>
</dbReference>
<dbReference type="PRINTS" id="PR00344">
    <property type="entry name" value="BCTRLSENSOR"/>
</dbReference>
<dbReference type="PIRSF" id="PIRSF037434">
    <property type="entry name" value="STHK_ChrS"/>
    <property type="match status" value="1"/>
</dbReference>
<evidence type="ECO:0000256" key="10">
    <source>
        <dbReference type="ARBA" id="ARBA00022777"/>
    </source>
</evidence>
<keyword evidence="7" id="KW-0963">Cytoplasm</keyword>
<keyword evidence="11" id="KW-0408">Iron</keyword>
<evidence type="ECO:0000256" key="11">
    <source>
        <dbReference type="ARBA" id="ARBA00023004"/>
    </source>
</evidence>
<dbReference type="RefSeq" id="WP_345386583.1">
    <property type="nucleotide sequence ID" value="NZ_BAABHG010000001.1"/>
</dbReference>
<dbReference type="Proteomes" id="UP001597419">
    <property type="component" value="Unassembled WGS sequence"/>
</dbReference>
<feature type="transmembrane region" description="Helical" evidence="16">
    <location>
        <begin position="6"/>
        <end position="29"/>
    </location>
</feature>
<dbReference type="InterPro" id="IPR050482">
    <property type="entry name" value="Sensor_HK_TwoCompSys"/>
</dbReference>
<evidence type="ECO:0000256" key="2">
    <source>
        <dbReference type="ARBA" id="ARBA00001966"/>
    </source>
</evidence>
<keyword evidence="9" id="KW-0479">Metal-binding</keyword>
<keyword evidence="6" id="KW-0004">4Fe-4S</keyword>
<comment type="subcellular location">
    <subcellularLocation>
        <location evidence="3">Cytoplasm</location>
    </subcellularLocation>
</comment>
<keyword evidence="16" id="KW-0472">Membrane</keyword>
<dbReference type="PANTHER" id="PTHR24421">
    <property type="entry name" value="NITRATE/NITRITE SENSOR PROTEIN NARX-RELATED"/>
    <property type="match status" value="1"/>
</dbReference>
<feature type="transmembrane region" description="Helical" evidence="16">
    <location>
        <begin position="137"/>
        <end position="155"/>
    </location>
</feature>
<evidence type="ECO:0000256" key="8">
    <source>
        <dbReference type="ARBA" id="ARBA00022679"/>
    </source>
</evidence>
<keyword evidence="19" id="KW-1185">Reference proteome</keyword>
<evidence type="ECO:0000259" key="17">
    <source>
        <dbReference type="PROSITE" id="PS50109"/>
    </source>
</evidence>
<organism evidence="18 19">
    <name type="scientific">Amycolatopsis samaneae</name>
    <dbReference type="NCBI Taxonomy" id="664691"/>
    <lineage>
        <taxon>Bacteria</taxon>
        <taxon>Bacillati</taxon>
        <taxon>Actinomycetota</taxon>
        <taxon>Actinomycetes</taxon>
        <taxon>Pseudonocardiales</taxon>
        <taxon>Pseudonocardiaceae</taxon>
        <taxon>Amycolatopsis</taxon>
    </lineage>
</organism>
<dbReference type="InterPro" id="IPR005467">
    <property type="entry name" value="His_kinase_dom"/>
</dbReference>
<evidence type="ECO:0000256" key="7">
    <source>
        <dbReference type="ARBA" id="ARBA00022490"/>
    </source>
</evidence>
<dbReference type="PROSITE" id="PS50109">
    <property type="entry name" value="HIS_KIN"/>
    <property type="match status" value="1"/>
</dbReference>
<evidence type="ECO:0000313" key="18">
    <source>
        <dbReference type="EMBL" id="MFD2463719.1"/>
    </source>
</evidence>
<evidence type="ECO:0000256" key="9">
    <source>
        <dbReference type="ARBA" id="ARBA00022723"/>
    </source>
</evidence>
<evidence type="ECO:0000256" key="1">
    <source>
        <dbReference type="ARBA" id="ARBA00000085"/>
    </source>
</evidence>
<evidence type="ECO:0000256" key="15">
    <source>
        <dbReference type="ARBA" id="ARBA00030800"/>
    </source>
</evidence>
<evidence type="ECO:0000256" key="16">
    <source>
        <dbReference type="SAM" id="Phobius"/>
    </source>
</evidence>
<evidence type="ECO:0000256" key="6">
    <source>
        <dbReference type="ARBA" id="ARBA00022485"/>
    </source>
</evidence>
<proteinExistence type="predicted"/>
<comment type="cofactor">
    <cofactor evidence="2">
        <name>[4Fe-4S] cluster</name>
        <dbReference type="ChEBI" id="CHEBI:49883"/>
    </cofactor>
</comment>
<dbReference type="GO" id="GO:0016301">
    <property type="term" value="F:kinase activity"/>
    <property type="evidence" value="ECO:0007669"/>
    <property type="project" value="UniProtKB-KW"/>
</dbReference>
<evidence type="ECO:0000256" key="14">
    <source>
        <dbReference type="ARBA" id="ARBA00024827"/>
    </source>
</evidence>
<dbReference type="PANTHER" id="PTHR24421:SF62">
    <property type="entry name" value="SENSORY TRANSDUCTION HISTIDINE KINASE"/>
    <property type="match status" value="1"/>
</dbReference>
<evidence type="ECO:0000256" key="3">
    <source>
        <dbReference type="ARBA" id="ARBA00004496"/>
    </source>
</evidence>
<gene>
    <name evidence="18" type="ORF">ACFSYJ_34245</name>
</gene>
<keyword evidence="8" id="KW-0808">Transferase</keyword>
<keyword evidence="16" id="KW-0812">Transmembrane</keyword>
<dbReference type="InterPro" id="IPR036890">
    <property type="entry name" value="HATPase_C_sf"/>
</dbReference>
<feature type="transmembrane region" description="Helical" evidence="16">
    <location>
        <begin position="41"/>
        <end position="61"/>
    </location>
</feature>
<dbReference type="EMBL" id="JBHUKU010000022">
    <property type="protein sequence ID" value="MFD2463719.1"/>
    <property type="molecule type" value="Genomic_DNA"/>
</dbReference>
<dbReference type="Pfam" id="PF07730">
    <property type="entry name" value="HisKA_3"/>
    <property type="match status" value="1"/>
</dbReference>
<dbReference type="SMART" id="SM00387">
    <property type="entry name" value="HATPase_c"/>
    <property type="match status" value="1"/>
</dbReference>
<keyword evidence="13" id="KW-0411">Iron-sulfur</keyword>
<keyword evidence="16" id="KW-1133">Transmembrane helix</keyword>
<accession>A0ABW5GSF3</accession>
<evidence type="ECO:0000256" key="12">
    <source>
        <dbReference type="ARBA" id="ARBA00023012"/>
    </source>
</evidence>
<name>A0ABW5GSF3_9PSEU</name>
<keyword evidence="10 18" id="KW-0418">Kinase</keyword>
<dbReference type="Gene3D" id="1.20.5.1930">
    <property type="match status" value="1"/>
</dbReference>
<evidence type="ECO:0000313" key="19">
    <source>
        <dbReference type="Proteomes" id="UP001597419"/>
    </source>
</evidence>
<comment type="catalytic activity">
    <reaction evidence="1">
        <text>ATP + protein L-histidine = ADP + protein N-phospho-L-histidine.</text>
        <dbReference type="EC" id="2.7.13.3"/>
    </reaction>
</comment>
<evidence type="ECO:0000256" key="13">
    <source>
        <dbReference type="ARBA" id="ARBA00023014"/>
    </source>
</evidence>
<keyword evidence="12" id="KW-0902">Two-component regulatory system</keyword>
<dbReference type="InterPro" id="IPR017205">
    <property type="entry name" value="Sig_transdc_His_kinase_ChrS"/>
</dbReference>
<dbReference type="EC" id="2.7.13.3" evidence="4"/>
<protein>
    <recommendedName>
        <fullName evidence="5">Oxygen sensor histidine kinase NreB</fullName>
        <ecNumber evidence="4">2.7.13.3</ecNumber>
    </recommendedName>
    <alternativeName>
        <fullName evidence="15">Nitrogen regulation protein B</fullName>
    </alternativeName>
</protein>
<evidence type="ECO:0000256" key="5">
    <source>
        <dbReference type="ARBA" id="ARBA00017322"/>
    </source>
</evidence>
<dbReference type="SUPFAM" id="SSF55874">
    <property type="entry name" value="ATPase domain of HSP90 chaperone/DNA topoisomerase II/histidine kinase"/>
    <property type="match status" value="1"/>
</dbReference>
<comment type="caution">
    <text evidence="18">The sequence shown here is derived from an EMBL/GenBank/DDBJ whole genome shotgun (WGS) entry which is preliminary data.</text>
</comment>
<feature type="transmembrane region" description="Helical" evidence="16">
    <location>
        <begin position="73"/>
        <end position="96"/>
    </location>
</feature>
<dbReference type="CDD" id="cd16917">
    <property type="entry name" value="HATPase_UhpB-NarQ-NarX-like"/>
    <property type="match status" value="1"/>
</dbReference>
<evidence type="ECO:0000256" key="4">
    <source>
        <dbReference type="ARBA" id="ARBA00012438"/>
    </source>
</evidence>
<comment type="function">
    <text evidence="14">Member of the two-component regulatory system NreB/NreC involved in the control of dissimilatory nitrate/nitrite reduction in response to oxygen. NreB functions as a direct oxygen sensor histidine kinase which is autophosphorylated, in the absence of oxygen, probably at the conserved histidine residue, and transfers its phosphate group probably to a conserved aspartate residue of NreC. NreB/NreC activates the expression of the nitrate (narGHJI) and nitrite (nir) reductase operons, as well as the putative nitrate transporter gene narT.</text>
</comment>
<dbReference type="InterPro" id="IPR004358">
    <property type="entry name" value="Sig_transdc_His_kin-like_C"/>
</dbReference>
<feature type="domain" description="Histidine kinase" evidence="17">
    <location>
        <begin position="279"/>
        <end position="371"/>
    </location>
</feature>
<dbReference type="InterPro" id="IPR003594">
    <property type="entry name" value="HATPase_dom"/>
</dbReference>
<dbReference type="InterPro" id="IPR011712">
    <property type="entry name" value="Sig_transdc_His_kin_sub3_dim/P"/>
</dbReference>
<reference evidence="19" key="1">
    <citation type="journal article" date="2019" name="Int. J. Syst. Evol. Microbiol.">
        <title>The Global Catalogue of Microorganisms (GCM) 10K type strain sequencing project: providing services to taxonomists for standard genome sequencing and annotation.</title>
        <authorList>
            <consortium name="The Broad Institute Genomics Platform"/>
            <consortium name="The Broad Institute Genome Sequencing Center for Infectious Disease"/>
            <person name="Wu L."/>
            <person name="Ma J."/>
        </authorList>
    </citation>
    <scope>NUCLEOTIDE SEQUENCE [LARGE SCALE GENOMIC DNA]</scope>
    <source>
        <strain evidence="19">CGMCC 4.7643</strain>
    </source>
</reference>
<dbReference type="Gene3D" id="3.30.565.10">
    <property type="entry name" value="Histidine kinase-like ATPase, C-terminal domain"/>
    <property type="match status" value="1"/>
</dbReference>
<sequence>MTDRDARWLAATMHTAFFLLLIASIVRFLEHHRGEPAAPWAIGLSGCLAACYVVGLVLGIAGPERVSAPYLAWLTAVTALWVVLVLLAPSFAWCAVPLFVTGLRTLPTVPALALVAMVTALVVISQNRLADGFDPNLTIVPPAVAAVTAAAITYMRGQAARLRETERRAGILDERQRLSREIHDALAQGLSSQAMLLQAAERAWAEPAVAREHLLAAQRIGAQNLAEARGLVQDLAPADLTGHSIEQALRSVAGREALPVRVRVDGAARPLPGRVQSTLVRIGQGALANVREHAGASRVALTLTYLDDEVVLDITDDGRGFDPADPGAGGAGRGHGLPAMRARAVQLGGRLTVESAPGQGTAISAAIPLGPGHDR</sequence>